<organism evidence="1 2">
    <name type="scientific">Simplicispira hankyongi</name>
    <dbReference type="NCBI Taxonomy" id="2315688"/>
    <lineage>
        <taxon>Bacteria</taxon>
        <taxon>Pseudomonadati</taxon>
        <taxon>Pseudomonadota</taxon>
        <taxon>Betaproteobacteria</taxon>
        <taxon>Burkholderiales</taxon>
        <taxon>Comamonadaceae</taxon>
        <taxon>Simplicispira</taxon>
    </lineage>
</organism>
<dbReference type="Gene3D" id="3.30.420.150">
    <property type="entry name" value="Exopolyphosphatase. Domain 2"/>
    <property type="match status" value="1"/>
</dbReference>
<name>A0A398C8K0_9BURK</name>
<dbReference type="OrthoDB" id="6504658at2"/>
<keyword evidence="2" id="KW-1185">Reference proteome</keyword>
<proteinExistence type="predicted"/>
<gene>
    <name evidence="1" type="ORF">D3F03_03245</name>
</gene>
<comment type="caution">
    <text evidence="1">The sequence shown here is derived from an EMBL/GenBank/DDBJ whole genome shotgun (WGS) entry which is preliminary data.</text>
</comment>
<dbReference type="RefSeq" id="WP_119107894.1">
    <property type="nucleotide sequence ID" value="NZ_QXJC01000001.1"/>
</dbReference>
<dbReference type="EMBL" id="QXJC01000001">
    <property type="protein sequence ID" value="RID99445.1"/>
    <property type="molecule type" value="Genomic_DNA"/>
</dbReference>
<accession>A0A398C8K0</accession>
<evidence type="ECO:0000313" key="1">
    <source>
        <dbReference type="EMBL" id="RID99445.1"/>
    </source>
</evidence>
<evidence type="ECO:0000313" key="2">
    <source>
        <dbReference type="Proteomes" id="UP000266302"/>
    </source>
</evidence>
<protein>
    <submittedName>
        <fullName evidence="1">Uncharacterized protein</fullName>
    </submittedName>
</protein>
<dbReference type="AlphaFoldDB" id="A0A398C8K0"/>
<sequence>MEPHATPPEPAPTPWDAEASIRHAYRTVRVYAGSTEALTVLHIGAEHTVVATGEGAEAAATLVLPIGALKTAQMFFRRSPPTPLEMENAIATVEDEVMRLAALLPPRSTLWSTDPSVRDIALMAGVAPGACMVLPLERMEQTFERLTAVAEGRPAVLEGLPDSTAFAAVLLILREFMHHLAFSAIRVSA</sequence>
<reference evidence="1 2" key="1">
    <citation type="submission" date="2018-09" db="EMBL/GenBank/DDBJ databases">
        <title>Draft genome of Simplicispira sp. NY-02.</title>
        <authorList>
            <person name="Im W.T."/>
        </authorList>
    </citation>
    <scope>NUCLEOTIDE SEQUENCE [LARGE SCALE GENOMIC DNA]</scope>
    <source>
        <strain evidence="1 2">NY-02</strain>
    </source>
</reference>
<dbReference type="Proteomes" id="UP000266302">
    <property type="component" value="Unassembled WGS sequence"/>
</dbReference>